<dbReference type="EMBL" id="FNBT01000004">
    <property type="protein sequence ID" value="SDF53159.1"/>
    <property type="molecule type" value="Genomic_DNA"/>
</dbReference>
<dbReference type="InterPro" id="IPR023027">
    <property type="entry name" value="Mannitol_DH_CS"/>
</dbReference>
<accession>A0A1G7LW21</accession>
<sequence length="613" mass="66968">MTVRRGAAFRRGPPVPDVTGRNGFALFLRGTHAPGGVQHGSASPHRPIRTPEYAVEVLDVPGTRHPSRTDDVPRRGPPVVRADVPPPPATGPGDGMLARTHHRMFPMADAAPLNDSTLPSHSGSVRVPTYDRSALAPAVVHMSVGGFSRAHQLVYFDDLAEAGNTDWGVVGVGLHSANMRDALAPQDNLFTVVERDGAGETARVIAAMVDYVYAPEDTERVLALLTDERTRLVTMTVTGTAYRIDPHTGAFQPDDEARADLEHPTEPQSVFGFVVEGLDRRRRAGLPPFTVLSCDNMQSNGDAARAAVVGYARLRDEVLARWITDNVTFPSSMVDRITPSTSPDQRDEIAATFGVDDRWPVITEPFMQWIVEDEFCNGRPPLDGVGVRFVRDVGDYELMKTRLLNAGHCAMGFLGQVAGLETTDEAVADPVLRDYLRRLMLTEVVPLLPCPEGVDLPGYAETLLERFANPAIADRLQRVSRRGSSKMPEYLLPSLHQARAERRPHDLLTLAVAGWLRYLRGTDESGGPLEVEDARREELQPLARSGGTDPRALLADRAVFGALADDQDFAERLERLLVRFEERGVRATVAESVELSGPVPQPVDALGERSQPA</sequence>
<name>A0A1G7LW21_9ACTN</name>
<comment type="catalytic activity">
    <reaction evidence="6">
        <text>D-mannitol 1-phosphate + NAD(+) = beta-D-fructose 6-phosphate + NADH + H(+)</text>
        <dbReference type="Rhea" id="RHEA:19661"/>
        <dbReference type="ChEBI" id="CHEBI:15378"/>
        <dbReference type="ChEBI" id="CHEBI:57540"/>
        <dbReference type="ChEBI" id="CHEBI:57634"/>
        <dbReference type="ChEBI" id="CHEBI:57945"/>
        <dbReference type="ChEBI" id="CHEBI:61381"/>
        <dbReference type="EC" id="1.1.1.17"/>
    </reaction>
</comment>
<evidence type="ECO:0000256" key="4">
    <source>
        <dbReference type="ARBA" id="ARBA00023002"/>
    </source>
</evidence>
<dbReference type="InterPro" id="IPR036291">
    <property type="entry name" value="NAD(P)-bd_dom_sf"/>
</dbReference>
<evidence type="ECO:0000256" key="6">
    <source>
        <dbReference type="ARBA" id="ARBA00048615"/>
    </source>
</evidence>
<dbReference type="AlphaFoldDB" id="A0A1G7LW21"/>
<feature type="region of interest" description="Disordered" evidence="7">
    <location>
        <begin position="59"/>
        <end position="91"/>
    </location>
</feature>
<dbReference type="Pfam" id="PF01232">
    <property type="entry name" value="Mannitol_dh"/>
    <property type="match status" value="1"/>
</dbReference>
<reference evidence="11" key="1">
    <citation type="submission" date="2016-10" db="EMBL/GenBank/DDBJ databases">
        <authorList>
            <person name="Varghese N."/>
            <person name="Submissions S."/>
        </authorList>
    </citation>
    <scope>NUCLEOTIDE SEQUENCE [LARGE SCALE GENOMIC DNA]</scope>
    <source>
        <strain evidence="11">DSM 44268</strain>
    </source>
</reference>
<dbReference type="EC" id="1.1.1.17" evidence="2"/>
<dbReference type="PANTHER" id="PTHR43362:SF1">
    <property type="entry name" value="MANNITOL DEHYDROGENASE 2-RELATED"/>
    <property type="match status" value="1"/>
</dbReference>
<dbReference type="Gene3D" id="3.40.50.720">
    <property type="entry name" value="NAD(P)-binding Rossmann-like Domain"/>
    <property type="match status" value="1"/>
</dbReference>
<keyword evidence="11" id="KW-1185">Reference proteome</keyword>
<dbReference type="GO" id="GO:0019594">
    <property type="term" value="P:mannitol metabolic process"/>
    <property type="evidence" value="ECO:0007669"/>
    <property type="project" value="InterPro"/>
</dbReference>
<dbReference type="Pfam" id="PF08125">
    <property type="entry name" value="Mannitol_dh_C"/>
    <property type="match status" value="1"/>
</dbReference>
<protein>
    <recommendedName>
        <fullName evidence="3">Mannitol-1-phosphate 5-dehydrogenase</fullName>
        <ecNumber evidence="2">1.1.1.17</ecNumber>
    </recommendedName>
</protein>
<feature type="domain" description="Mannitol dehydrogenase N-terminal" evidence="8">
    <location>
        <begin position="138"/>
        <end position="383"/>
    </location>
</feature>
<dbReference type="SUPFAM" id="SSF48179">
    <property type="entry name" value="6-phosphogluconate dehydrogenase C-terminal domain-like"/>
    <property type="match status" value="1"/>
</dbReference>
<evidence type="ECO:0000256" key="7">
    <source>
        <dbReference type="SAM" id="MobiDB-lite"/>
    </source>
</evidence>
<dbReference type="InterPro" id="IPR008927">
    <property type="entry name" value="6-PGluconate_DH-like_C_sf"/>
</dbReference>
<dbReference type="InterPro" id="IPR050988">
    <property type="entry name" value="Mannitol_DH/Oxidoreductase"/>
</dbReference>
<dbReference type="GO" id="GO:0008926">
    <property type="term" value="F:mannitol-1-phosphate 5-dehydrogenase activity"/>
    <property type="evidence" value="ECO:0007669"/>
    <property type="project" value="UniProtKB-EC"/>
</dbReference>
<dbReference type="InterPro" id="IPR013131">
    <property type="entry name" value="Mannitol_DH_N"/>
</dbReference>
<evidence type="ECO:0000259" key="9">
    <source>
        <dbReference type="Pfam" id="PF08125"/>
    </source>
</evidence>
<dbReference type="InterPro" id="IPR000669">
    <property type="entry name" value="Mannitol_DH"/>
</dbReference>
<evidence type="ECO:0000256" key="2">
    <source>
        <dbReference type="ARBA" id="ARBA00012939"/>
    </source>
</evidence>
<feature type="region of interest" description="Disordered" evidence="7">
    <location>
        <begin position="593"/>
        <end position="613"/>
    </location>
</feature>
<comment type="similarity">
    <text evidence="1">Belongs to the mannitol dehydrogenase family.</text>
</comment>
<evidence type="ECO:0000256" key="3">
    <source>
        <dbReference type="ARBA" id="ARBA00016219"/>
    </source>
</evidence>
<dbReference type="PRINTS" id="PR00084">
    <property type="entry name" value="MTLDHDRGNASE"/>
</dbReference>
<evidence type="ECO:0000313" key="11">
    <source>
        <dbReference type="Proteomes" id="UP000199406"/>
    </source>
</evidence>
<dbReference type="Proteomes" id="UP000199406">
    <property type="component" value="Unassembled WGS sequence"/>
</dbReference>
<evidence type="ECO:0000256" key="5">
    <source>
        <dbReference type="ARBA" id="ARBA00023027"/>
    </source>
</evidence>
<dbReference type="SUPFAM" id="SSF51735">
    <property type="entry name" value="NAD(P)-binding Rossmann-fold domains"/>
    <property type="match status" value="1"/>
</dbReference>
<dbReference type="InterPro" id="IPR013118">
    <property type="entry name" value="Mannitol_DH_C"/>
</dbReference>
<evidence type="ECO:0000256" key="1">
    <source>
        <dbReference type="ARBA" id="ARBA00006541"/>
    </source>
</evidence>
<gene>
    <name evidence="10" type="ORF">SAMN05660662_2519</name>
</gene>
<dbReference type="STRING" id="1550231.SAMN05660662_2519"/>
<dbReference type="InterPro" id="IPR013328">
    <property type="entry name" value="6PGD_dom2"/>
</dbReference>
<organism evidence="10 11">
    <name type="scientific">Blastococcus aurantiacus</name>
    <dbReference type="NCBI Taxonomy" id="1550231"/>
    <lineage>
        <taxon>Bacteria</taxon>
        <taxon>Bacillati</taxon>
        <taxon>Actinomycetota</taxon>
        <taxon>Actinomycetes</taxon>
        <taxon>Geodermatophilales</taxon>
        <taxon>Geodermatophilaceae</taxon>
        <taxon>Blastococcus</taxon>
    </lineage>
</organism>
<keyword evidence="4" id="KW-0560">Oxidoreductase</keyword>
<feature type="domain" description="Mannitol dehydrogenase C-terminal" evidence="9">
    <location>
        <begin position="392"/>
        <end position="574"/>
    </location>
</feature>
<feature type="region of interest" description="Disordered" evidence="7">
    <location>
        <begin position="1"/>
        <end position="20"/>
    </location>
</feature>
<dbReference type="PANTHER" id="PTHR43362">
    <property type="entry name" value="MANNITOL DEHYDROGENASE DSF1-RELATED"/>
    <property type="match status" value="1"/>
</dbReference>
<keyword evidence="5" id="KW-0520">NAD</keyword>
<proteinExistence type="inferred from homology"/>
<evidence type="ECO:0000259" key="8">
    <source>
        <dbReference type="Pfam" id="PF01232"/>
    </source>
</evidence>
<dbReference type="Gene3D" id="1.10.1040.10">
    <property type="entry name" value="N-(1-d-carboxylethyl)-l-norvaline Dehydrogenase, domain 2"/>
    <property type="match status" value="1"/>
</dbReference>
<dbReference type="PROSITE" id="PS00974">
    <property type="entry name" value="MANNITOL_DHGENASE"/>
    <property type="match status" value="1"/>
</dbReference>
<evidence type="ECO:0000313" key="10">
    <source>
        <dbReference type="EMBL" id="SDF53159.1"/>
    </source>
</evidence>